<dbReference type="SUPFAM" id="SSF141371">
    <property type="entry name" value="PilZ domain-like"/>
    <property type="match status" value="1"/>
</dbReference>
<dbReference type="RefSeq" id="WP_069003824.1">
    <property type="nucleotide sequence ID" value="NZ_LVJW01000006.1"/>
</dbReference>
<evidence type="ECO:0000313" key="3">
    <source>
        <dbReference type="Proteomes" id="UP000094849"/>
    </source>
</evidence>
<accession>A0A1E2UL05</accession>
<dbReference type="Proteomes" id="UP000094849">
    <property type="component" value="Unassembled WGS sequence"/>
</dbReference>
<sequence>MRLYIRHPTDVPIDFQLGGRASAHRKKLTNYSEGGLCFLTDDHIEPGTEIHIAIPITPPQFHATGVVVWSRQEEDCYLIGVKFIGEETAYAVRMVEQLCYIEHYKQSVKTSEGRSLSGEEAAIEWIEKFAGEFPT</sequence>
<dbReference type="EMBL" id="LVJZ01000003">
    <property type="protein sequence ID" value="ODB95437.1"/>
    <property type="molecule type" value="Genomic_DNA"/>
</dbReference>
<organism evidence="2 3">
    <name type="scientific">Candidatus Thiodiazotropha endoloripes</name>
    <dbReference type="NCBI Taxonomy" id="1818881"/>
    <lineage>
        <taxon>Bacteria</taxon>
        <taxon>Pseudomonadati</taxon>
        <taxon>Pseudomonadota</taxon>
        <taxon>Gammaproteobacteria</taxon>
        <taxon>Chromatiales</taxon>
        <taxon>Sedimenticolaceae</taxon>
        <taxon>Candidatus Thiodiazotropha</taxon>
    </lineage>
</organism>
<dbReference type="AlphaFoldDB" id="A0A1E2UL05"/>
<name>A0A1E2UL05_9GAMM</name>
<proteinExistence type="predicted"/>
<keyword evidence="3" id="KW-1185">Reference proteome</keyword>
<gene>
    <name evidence="2" type="ORF">A3196_00920</name>
</gene>
<reference evidence="2 3" key="1">
    <citation type="submission" date="2016-03" db="EMBL/GenBank/DDBJ databases">
        <title>Chemosynthetic sulphur-oxidizing symbionts of marine invertebrate animals are capable of nitrogen fixation.</title>
        <authorList>
            <person name="Petersen J.M."/>
            <person name="Kemper A."/>
            <person name="Gruber-Vodicka H."/>
            <person name="Cardini U."/>
            <person name="Geest Mvander."/>
            <person name="Kleiner M."/>
            <person name="Bulgheresi S."/>
            <person name="Fussmann M."/>
            <person name="Herbold C."/>
            <person name="Seah B.K.B."/>
            <person name="Antony C.Paul."/>
            <person name="Liu D."/>
            <person name="Belitz A."/>
            <person name="Weber M."/>
        </authorList>
    </citation>
    <scope>NUCLEOTIDE SEQUENCE [LARGE SCALE GENOMIC DNA]</scope>
    <source>
        <strain evidence="2">G_D</strain>
    </source>
</reference>
<protein>
    <submittedName>
        <fullName evidence="2">Pilus assembly protein PilZ</fullName>
    </submittedName>
</protein>
<dbReference type="OrthoDB" id="8906365at2"/>
<evidence type="ECO:0000313" key="2">
    <source>
        <dbReference type="EMBL" id="ODB95437.1"/>
    </source>
</evidence>
<evidence type="ECO:0000259" key="1">
    <source>
        <dbReference type="Pfam" id="PF07238"/>
    </source>
</evidence>
<dbReference type="GO" id="GO:0035438">
    <property type="term" value="F:cyclic-di-GMP binding"/>
    <property type="evidence" value="ECO:0007669"/>
    <property type="project" value="InterPro"/>
</dbReference>
<feature type="domain" description="PilZ" evidence="1">
    <location>
        <begin position="2"/>
        <end position="97"/>
    </location>
</feature>
<dbReference type="InterPro" id="IPR009875">
    <property type="entry name" value="PilZ_domain"/>
</dbReference>
<dbReference type="STRING" id="1818881.A3196_00920"/>
<comment type="caution">
    <text evidence="2">The sequence shown here is derived from an EMBL/GenBank/DDBJ whole genome shotgun (WGS) entry which is preliminary data.</text>
</comment>
<dbReference type="Pfam" id="PF07238">
    <property type="entry name" value="PilZ"/>
    <property type="match status" value="1"/>
</dbReference>
<dbReference type="Gene3D" id="2.40.10.220">
    <property type="entry name" value="predicted glycosyltransferase like domains"/>
    <property type="match status" value="1"/>
</dbReference>